<accession>A0ABU6QMP6</accession>
<dbReference type="Proteomes" id="UP001341840">
    <property type="component" value="Unassembled WGS sequence"/>
</dbReference>
<evidence type="ECO:0000313" key="2">
    <source>
        <dbReference type="EMBL" id="MED6113185.1"/>
    </source>
</evidence>
<comment type="caution">
    <text evidence="2">The sequence shown here is derived from an EMBL/GenBank/DDBJ whole genome shotgun (WGS) entry which is preliminary data.</text>
</comment>
<proteinExistence type="predicted"/>
<sequence length="130" mass="13978">MAASKSTWSIITQSGSNTGQVTSNLRTLNKSARWETTQHVQPCYIVKAYGSPTRASPRLIALRAQAATIPTPKAPVAPAVPAPLTARRTARISVKYYSMKLADRGGPSNVAPVDNDPIEVSSDWSSVRTR</sequence>
<organism evidence="2 3">
    <name type="scientific">Stylosanthes scabra</name>
    <dbReference type="NCBI Taxonomy" id="79078"/>
    <lineage>
        <taxon>Eukaryota</taxon>
        <taxon>Viridiplantae</taxon>
        <taxon>Streptophyta</taxon>
        <taxon>Embryophyta</taxon>
        <taxon>Tracheophyta</taxon>
        <taxon>Spermatophyta</taxon>
        <taxon>Magnoliopsida</taxon>
        <taxon>eudicotyledons</taxon>
        <taxon>Gunneridae</taxon>
        <taxon>Pentapetalae</taxon>
        <taxon>rosids</taxon>
        <taxon>fabids</taxon>
        <taxon>Fabales</taxon>
        <taxon>Fabaceae</taxon>
        <taxon>Papilionoideae</taxon>
        <taxon>50 kb inversion clade</taxon>
        <taxon>dalbergioids sensu lato</taxon>
        <taxon>Dalbergieae</taxon>
        <taxon>Pterocarpus clade</taxon>
        <taxon>Stylosanthes</taxon>
    </lineage>
</organism>
<dbReference type="EMBL" id="JASCZI010000736">
    <property type="protein sequence ID" value="MED6113185.1"/>
    <property type="molecule type" value="Genomic_DNA"/>
</dbReference>
<evidence type="ECO:0000313" key="3">
    <source>
        <dbReference type="Proteomes" id="UP001341840"/>
    </source>
</evidence>
<keyword evidence="3" id="KW-1185">Reference proteome</keyword>
<reference evidence="2 3" key="1">
    <citation type="journal article" date="2023" name="Plants (Basel)">
        <title>Bridging the Gap: Combining Genomics and Transcriptomics Approaches to Understand Stylosanthes scabra, an Orphan Legume from the Brazilian Caatinga.</title>
        <authorList>
            <person name="Ferreira-Neto J.R.C."/>
            <person name="da Silva M.D."/>
            <person name="Binneck E."/>
            <person name="de Melo N.F."/>
            <person name="da Silva R.H."/>
            <person name="de Melo A.L.T.M."/>
            <person name="Pandolfi V."/>
            <person name="Bustamante F.O."/>
            <person name="Brasileiro-Vidal A.C."/>
            <person name="Benko-Iseppon A.M."/>
        </authorList>
    </citation>
    <scope>NUCLEOTIDE SEQUENCE [LARGE SCALE GENOMIC DNA]</scope>
    <source>
        <tissue evidence="2">Leaves</tissue>
    </source>
</reference>
<name>A0ABU6QMP6_9FABA</name>
<gene>
    <name evidence="2" type="ORF">PIB30_068516</name>
</gene>
<protein>
    <submittedName>
        <fullName evidence="2">Uncharacterized protein</fullName>
    </submittedName>
</protein>
<evidence type="ECO:0000256" key="1">
    <source>
        <dbReference type="SAM" id="MobiDB-lite"/>
    </source>
</evidence>
<feature type="region of interest" description="Disordered" evidence="1">
    <location>
        <begin position="102"/>
        <end position="130"/>
    </location>
</feature>